<dbReference type="STRING" id="13706.A0A1X2HL90"/>
<dbReference type="GO" id="GO:0010468">
    <property type="term" value="P:regulation of gene expression"/>
    <property type="evidence" value="ECO:0007669"/>
    <property type="project" value="UniProtKB-ARBA"/>
</dbReference>
<dbReference type="InterPro" id="IPR009057">
    <property type="entry name" value="Homeodomain-like_sf"/>
</dbReference>
<reference evidence="3 4" key="1">
    <citation type="submission" date="2016-07" db="EMBL/GenBank/DDBJ databases">
        <title>Pervasive Adenine N6-methylation of Active Genes in Fungi.</title>
        <authorList>
            <consortium name="DOE Joint Genome Institute"/>
            <person name="Mondo S.J."/>
            <person name="Dannebaum R.O."/>
            <person name="Kuo R.C."/>
            <person name="Labutti K."/>
            <person name="Haridas S."/>
            <person name="Kuo A."/>
            <person name="Salamov A."/>
            <person name="Ahrendt S.R."/>
            <person name="Lipzen A."/>
            <person name="Sullivan W."/>
            <person name="Andreopoulos W.B."/>
            <person name="Clum A."/>
            <person name="Lindquist E."/>
            <person name="Daum C."/>
            <person name="Ramamoorthy G.K."/>
            <person name="Gryganskyi A."/>
            <person name="Culley D."/>
            <person name="Magnuson J.K."/>
            <person name="James T.Y."/>
            <person name="O'Malley M.A."/>
            <person name="Stajich J.E."/>
            <person name="Spatafora J.W."/>
            <person name="Visel A."/>
            <person name="Grigoriev I.V."/>
        </authorList>
    </citation>
    <scope>NUCLEOTIDE SEQUENCE [LARGE SCALE GENOMIC DNA]</scope>
    <source>
        <strain evidence="3 4">NRRL 2496</strain>
    </source>
</reference>
<dbReference type="FunFam" id="1.10.10.10:FF:000087">
    <property type="entry name" value="Transcriptional adapter 2"/>
    <property type="match status" value="1"/>
</dbReference>
<evidence type="ECO:0000259" key="2">
    <source>
        <dbReference type="PROSITE" id="PS50934"/>
    </source>
</evidence>
<dbReference type="FunCoup" id="A0A1X2HL90">
    <property type="interactions" value="30"/>
</dbReference>
<keyword evidence="3" id="KW-0238">DNA-binding</keyword>
<protein>
    <submittedName>
        <fullName evidence="3">Homeodomain-like protein</fullName>
    </submittedName>
</protein>
<dbReference type="SUPFAM" id="SSF46689">
    <property type="entry name" value="Homeodomain-like"/>
    <property type="match status" value="1"/>
</dbReference>
<evidence type="ECO:0000313" key="4">
    <source>
        <dbReference type="Proteomes" id="UP000242180"/>
    </source>
</evidence>
<comment type="caution">
    <text evidence="3">The sequence shown here is derived from an EMBL/GenBank/DDBJ whole genome shotgun (WGS) entry which is preliminary data.</text>
</comment>
<name>A0A1X2HL90_SYNRA</name>
<dbReference type="EMBL" id="MCGN01000002">
    <property type="protein sequence ID" value="ORZ00121.1"/>
    <property type="molecule type" value="Genomic_DNA"/>
</dbReference>
<dbReference type="InterPro" id="IPR007526">
    <property type="entry name" value="SWIRM"/>
</dbReference>
<feature type="domain" description="SWIRM" evidence="2">
    <location>
        <begin position="192"/>
        <end position="286"/>
    </location>
</feature>
<evidence type="ECO:0000256" key="1">
    <source>
        <dbReference type="SAM" id="MobiDB-lite"/>
    </source>
</evidence>
<dbReference type="InterPro" id="IPR036388">
    <property type="entry name" value="WH-like_DNA-bd_sf"/>
</dbReference>
<dbReference type="Pfam" id="PF04433">
    <property type="entry name" value="SWIRM"/>
    <property type="match status" value="1"/>
</dbReference>
<keyword evidence="3" id="KW-0371">Homeobox</keyword>
<proteinExistence type="predicted"/>
<feature type="compositionally biased region" description="Low complexity" evidence="1">
    <location>
        <begin position="24"/>
        <end position="36"/>
    </location>
</feature>
<keyword evidence="4" id="KW-1185">Reference proteome</keyword>
<dbReference type="Gene3D" id="1.10.10.10">
    <property type="entry name" value="Winged helix-like DNA-binding domain superfamily/Winged helix DNA-binding domain"/>
    <property type="match status" value="1"/>
</dbReference>
<organism evidence="3 4">
    <name type="scientific">Syncephalastrum racemosum</name>
    <name type="common">Filamentous fungus</name>
    <dbReference type="NCBI Taxonomy" id="13706"/>
    <lineage>
        <taxon>Eukaryota</taxon>
        <taxon>Fungi</taxon>
        <taxon>Fungi incertae sedis</taxon>
        <taxon>Mucoromycota</taxon>
        <taxon>Mucoromycotina</taxon>
        <taxon>Mucoromycetes</taxon>
        <taxon>Mucorales</taxon>
        <taxon>Syncephalastraceae</taxon>
        <taxon>Syncephalastrum</taxon>
    </lineage>
</organism>
<gene>
    <name evidence="3" type="ORF">BCR43DRAFT_484704</name>
</gene>
<dbReference type="AlphaFoldDB" id="A0A1X2HL90"/>
<feature type="region of interest" description="Disordered" evidence="1">
    <location>
        <begin position="1"/>
        <end position="56"/>
    </location>
</feature>
<dbReference type="GO" id="GO:0003677">
    <property type="term" value="F:DNA binding"/>
    <property type="evidence" value="ECO:0007669"/>
    <property type="project" value="UniProtKB-KW"/>
</dbReference>
<evidence type="ECO:0000313" key="3">
    <source>
        <dbReference type="EMBL" id="ORZ00121.1"/>
    </source>
</evidence>
<dbReference type="InParanoid" id="A0A1X2HL90"/>
<dbReference type="PROSITE" id="PS50934">
    <property type="entry name" value="SWIRM"/>
    <property type="match status" value="1"/>
</dbReference>
<feature type="region of interest" description="Disordered" evidence="1">
    <location>
        <begin position="102"/>
        <end position="147"/>
    </location>
</feature>
<dbReference type="OrthoDB" id="5598695at2759"/>
<dbReference type="Proteomes" id="UP000242180">
    <property type="component" value="Unassembled WGS sequence"/>
</dbReference>
<accession>A0A1X2HL90</accession>
<sequence length="286" mass="31315">MDLSTLVHTPTDRLLSPPATPKASMSDMSSSCSVSSGEMLPETPPPHLPSPKGFGTRASRPKVFAFHRERHHALGLSSPLPSFTLPPTTSISPAITTITLHRPSSSLTIKKPTPIRQHTVKKSPSLPPSPTPSVTVNRKRSASNCSASKEVKKSKTDAAAAYDRVDLSVPDHEVFAEGWMPDMGVFDKKPGVRVIWKGSPLNVQNMPYYERLHPGEVTIASTLRLNPEQYLKCKRTLVLAAQAAHCSQSPFRKSDAQKLCRIDVNKVSTLWSVFGRLGWLGPDWPN</sequence>